<gene>
    <name evidence="6" type="ORF">ABH15_07575</name>
</gene>
<keyword evidence="7" id="KW-1185">Reference proteome</keyword>
<dbReference type="InterPro" id="IPR050090">
    <property type="entry name" value="Tyrosine_recombinase_XerCD"/>
</dbReference>
<dbReference type="Pfam" id="PF00589">
    <property type="entry name" value="Phage_integrase"/>
    <property type="match status" value="1"/>
</dbReference>
<evidence type="ECO:0000259" key="5">
    <source>
        <dbReference type="PROSITE" id="PS51900"/>
    </source>
</evidence>
<name>A0A498H292_9EURY</name>
<feature type="domain" description="Tyr recombinase" evidence="4">
    <location>
        <begin position="114"/>
        <end position="300"/>
    </location>
</feature>
<proteinExistence type="predicted"/>
<dbReference type="GO" id="GO:0015074">
    <property type="term" value="P:DNA integration"/>
    <property type="evidence" value="ECO:0007669"/>
    <property type="project" value="InterPro"/>
</dbReference>
<dbReference type="InterPro" id="IPR013762">
    <property type="entry name" value="Integrase-like_cat_sf"/>
</dbReference>
<dbReference type="Proteomes" id="UP000290932">
    <property type="component" value="Unassembled WGS sequence"/>
</dbReference>
<protein>
    <submittedName>
        <fullName evidence="6">Integrase</fullName>
    </submittedName>
</protein>
<sequence length="379" mass="43979">MDDLDKMKLLDPVNRRHLEGYIRWLRLKQLREKTIRTKLWRIYPFLQYTNFSDAKDVAQEQLEDYIITRRNECSPFTVQGDILELKLFFRWLVPEKEIGLFQNIKIKKPRRHLPVDQLITRDDINRLVDVCDRPRDRALIMLMWDSGARIGELLSLNIGHVQFDRYGAVVIVTGKTGMRRLRLISSVPDIQTWINTHPLRTDKNAPLFVTTRRYGPEQRRLSAQTVGNKLKYIAHKLGMTKPIHPHAIRHARLTDLTKSNGKKRGLSEMELRLVAGWERNSAMPEVYVHLSGADVERKLLENAGFIDDTPDPADTALEPRQCPRCKHLNAHDALYCAACSMALVEEAARKVDESTEEAKKSEEYLQMLLQIRKDLGLAR</sequence>
<dbReference type="InterPro" id="IPR010998">
    <property type="entry name" value="Integrase_recombinase_N"/>
</dbReference>
<dbReference type="PANTHER" id="PTHR30349:SF87">
    <property type="entry name" value="TRANSPOSASE A"/>
    <property type="match status" value="1"/>
</dbReference>
<dbReference type="PROSITE" id="PS51900">
    <property type="entry name" value="CB"/>
    <property type="match status" value="1"/>
</dbReference>
<keyword evidence="1 3" id="KW-0238">DNA-binding</keyword>
<dbReference type="OrthoDB" id="3343at2157"/>
<dbReference type="GO" id="GO:0006310">
    <property type="term" value="P:DNA recombination"/>
    <property type="evidence" value="ECO:0007669"/>
    <property type="project" value="UniProtKB-KW"/>
</dbReference>
<reference evidence="6 7" key="1">
    <citation type="journal article" date="2015" name="Int. J. Syst. Evol. Microbiol.">
        <title>Methanoculleus taiwanensis sp. nov., a methanogen isolated from deep marine sediment at the deformation front area near Taiwan.</title>
        <authorList>
            <person name="Weng C.Y."/>
            <person name="Chen S.C."/>
            <person name="Lai M.C."/>
            <person name="Wu S.Y."/>
            <person name="Lin S."/>
            <person name="Yang T.F."/>
            <person name="Chen P.C."/>
        </authorList>
    </citation>
    <scope>NUCLEOTIDE SEQUENCE [LARGE SCALE GENOMIC DNA]</scope>
    <source>
        <strain evidence="6 7">CYW4</strain>
    </source>
</reference>
<evidence type="ECO:0000313" key="6">
    <source>
        <dbReference type="EMBL" id="RXE56046.1"/>
    </source>
</evidence>
<dbReference type="Gene3D" id="1.10.443.10">
    <property type="entry name" value="Intergrase catalytic core"/>
    <property type="match status" value="1"/>
</dbReference>
<dbReference type="PANTHER" id="PTHR30349">
    <property type="entry name" value="PHAGE INTEGRASE-RELATED"/>
    <property type="match status" value="1"/>
</dbReference>
<dbReference type="InterPro" id="IPR011010">
    <property type="entry name" value="DNA_brk_join_enz"/>
</dbReference>
<keyword evidence="2" id="KW-0233">DNA recombination</keyword>
<dbReference type="EMBL" id="LHQS01000002">
    <property type="protein sequence ID" value="RXE56046.1"/>
    <property type="molecule type" value="Genomic_DNA"/>
</dbReference>
<accession>A0A498H292</accession>
<comment type="caution">
    <text evidence="6">The sequence shown here is derived from an EMBL/GenBank/DDBJ whole genome shotgun (WGS) entry which is preliminary data.</text>
</comment>
<evidence type="ECO:0000256" key="3">
    <source>
        <dbReference type="PROSITE-ProRule" id="PRU01248"/>
    </source>
</evidence>
<dbReference type="RefSeq" id="WP_128693771.1">
    <property type="nucleotide sequence ID" value="NZ_LHQS01000002.1"/>
</dbReference>
<dbReference type="InterPro" id="IPR002104">
    <property type="entry name" value="Integrase_catalytic"/>
</dbReference>
<evidence type="ECO:0000259" key="4">
    <source>
        <dbReference type="PROSITE" id="PS51898"/>
    </source>
</evidence>
<dbReference type="GO" id="GO:0003677">
    <property type="term" value="F:DNA binding"/>
    <property type="evidence" value="ECO:0007669"/>
    <property type="project" value="UniProtKB-UniRule"/>
</dbReference>
<dbReference type="PROSITE" id="PS51898">
    <property type="entry name" value="TYR_RECOMBINASE"/>
    <property type="match status" value="1"/>
</dbReference>
<dbReference type="Gene3D" id="1.10.150.130">
    <property type="match status" value="1"/>
</dbReference>
<evidence type="ECO:0000256" key="2">
    <source>
        <dbReference type="ARBA" id="ARBA00023172"/>
    </source>
</evidence>
<evidence type="ECO:0000256" key="1">
    <source>
        <dbReference type="ARBA" id="ARBA00023125"/>
    </source>
</evidence>
<organism evidence="6 7">
    <name type="scientific">Methanoculleus taiwanensis</name>
    <dbReference type="NCBI Taxonomy" id="1550565"/>
    <lineage>
        <taxon>Archaea</taxon>
        <taxon>Methanobacteriati</taxon>
        <taxon>Methanobacteriota</taxon>
        <taxon>Stenosarchaea group</taxon>
        <taxon>Methanomicrobia</taxon>
        <taxon>Methanomicrobiales</taxon>
        <taxon>Methanomicrobiaceae</taxon>
        <taxon>Methanoculleus</taxon>
    </lineage>
</organism>
<feature type="domain" description="Core-binding (CB)" evidence="5">
    <location>
        <begin position="12"/>
        <end position="93"/>
    </location>
</feature>
<dbReference type="SUPFAM" id="SSF56349">
    <property type="entry name" value="DNA breaking-rejoining enzymes"/>
    <property type="match status" value="1"/>
</dbReference>
<dbReference type="InterPro" id="IPR044068">
    <property type="entry name" value="CB"/>
</dbReference>
<evidence type="ECO:0000313" key="7">
    <source>
        <dbReference type="Proteomes" id="UP000290932"/>
    </source>
</evidence>
<dbReference type="AlphaFoldDB" id="A0A498H292"/>